<name>A0A834ZSI1_TETSI</name>
<keyword evidence="2" id="KW-0732">Signal</keyword>
<comment type="similarity">
    <text evidence="1">Belongs to the COBRA family.</text>
</comment>
<comment type="caution">
    <text evidence="5">The sequence shown here is derived from an EMBL/GenBank/DDBJ whole genome shotgun (WGS) entry which is preliminary data.</text>
</comment>
<keyword evidence="6" id="KW-1185">Reference proteome</keyword>
<accession>A0A834ZSI1</accession>
<evidence type="ECO:0000259" key="4">
    <source>
        <dbReference type="Pfam" id="PF25079"/>
    </source>
</evidence>
<sequence length="183" mass="21270">MLQSDYMKLDNIVQCTDHMCPVRVHWHVKNNYRDQWRVKLTVSNYNYGINYSNWNVMVQHPGFSQAATTYSFNSTMLPTFGPTDGVALFWGIIYYNDHLLQANEKQLGSVTTEILLSKDSDSFTLRNGWPFPRRVNFNGENCGMPLPDDFPMLPNGSSRKLLGHHLFFLFLAPYLTSKMLVWY</sequence>
<dbReference type="InterPro" id="IPR006918">
    <property type="entry name" value="COBRA_pln"/>
</dbReference>
<dbReference type="OMA" id="QPYENIN"/>
<dbReference type="GO" id="GO:0010215">
    <property type="term" value="P:cellulose microfibril organization"/>
    <property type="evidence" value="ECO:0007669"/>
    <property type="project" value="InterPro"/>
</dbReference>
<evidence type="ECO:0000313" key="6">
    <source>
        <dbReference type="Proteomes" id="UP000655225"/>
    </source>
</evidence>
<evidence type="ECO:0000256" key="3">
    <source>
        <dbReference type="ARBA" id="ARBA00023180"/>
    </source>
</evidence>
<keyword evidence="3" id="KW-0325">Glycoprotein</keyword>
<proteinExistence type="inferred from homology"/>
<dbReference type="GO" id="GO:0052324">
    <property type="term" value="P:plant-type cell wall cellulose biosynthetic process"/>
    <property type="evidence" value="ECO:0007669"/>
    <property type="project" value="TreeGrafter"/>
</dbReference>
<dbReference type="InterPro" id="IPR056900">
    <property type="entry name" value="COB_C"/>
</dbReference>
<dbReference type="GO" id="GO:0005886">
    <property type="term" value="C:plasma membrane"/>
    <property type="evidence" value="ECO:0007669"/>
    <property type="project" value="TreeGrafter"/>
</dbReference>
<dbReference type="EMBL" id="JABCRI010000002">
    <property type="protein sequence ID" value="KAF8410453.1"/>
    <property type="molecule type" value="Genomic_DNA"/>
</dbReference>
<reference evidence="5 6" key="1">
    <citation type="submission" date="2020-04" db="EMBL/GenBank/DDBJ databases">
        <title>Plant Genome Project.</title>
        <authorList>
            <person name="Zhang R.-G."/>
        </authorList>
    </citation>
    <scope>NUCLEOTIDE SEQUENCE [LARGE SCALE GENOMIC DNA]</scope>
    <source>
        <strain evidence="5">YNK0</strain>
        <tissue evidence="5">Leaf</tissue>
    </source>
</reference>
<dbReference type="PANTHER" id="PTHR31673:SF41">
    <property type="entry name" value="COBRA-LIKE PROTEIN"/>
    <property type="match status" value="1"/>
</dbReference>
<feature type="domain" description="COBRA C-terminal" evidence="4">
    <location>
        <begin position="7"/>
        <end position="151"/>
    </location>
</feature>
<evidence type="ECO:0000256" key="1">
    <source>
        <dbReference type="ARBA" id="ARBA00005507"/>
    </source>
</evidence>
<gene>
    <name evidence="5" type="ORF">HHK36_002982</name>
</gene>
<dbReference type="Pfam" id="PF25079">
    <property type="entry name" value="COB_C"/>
    <property type="match status" value="1"/>
</dbReference>
<protein>
    <recommendedName>
        <fullName evidence="4">COBRA C-terminal domain-containing protein</fullName>
    </recommendedName>
</protein>
<dbReference type="OrthoDB" id="2012261at2759"/>
<dbReference type="Proteomes" id="UP000655225">
    <property type="component" value="Unassembled WGS sequence"/>
</dbReference>
<dbReference type="PANTHER" id="PTHR31673">
    <property type="entry name" value="PROTEIN COBRA"/>
    <property type="match status" value="1"/>
</dbReference>
<dbReference type="AlphaFoldDB" id="A0A834ZSI1"/>
<evidence type="ECO:0000256" key="2">
    <source>
        <dbReference type="ARBA" id="ARBA00022729"/>
    </source>
</evidence>
<organism evidence="5 6">
    <name type="scientific">Tetracentron sinense</name>
    <name type="common">Spur-leaf</name>
    <dbReference type="NCBI Taxonomy" id="13715"/>
    <lineage>
        <taxon>Eukaryota</taxon>
        <taxon>Viridiplantae</taxon>
        <taxon>Streptophyta</taxon>
        <taxon>Embryophyta</taxon>
        <taxon>Tracheophyta</taxon>
        <taxon>Spermatophyta</taxon>
        <taxon>Magnoliopsida</taxon>
        <taxon>Trochodendrales</taxon>
        <taxon>Trochodendraceae</taxon>
        <taxon>Tetracentron</taxon>
    </lineage>
</organism>
<evidence type="ECO:0000313" key="5">
    <source>
        <dbReference type="EMBL" id="KAF8410453.1"/>
    </source>
</evidence>